<feature type="compositionally biased region" description="Polar residues" evidence="1">
    <location>
        <begin position="92"/>
        <end position="103"/>
    </location>
</feature>
<evidence type="ECO:0000256" key="1">
    <source>
        <dbReference type="SAM" id="MobiDB-lite"/>
    </source>
</evidence>
<accession>A0A822YFK7</accession>
<reference evidence="2 3" key="1">
    <citation type="journal article" date="2020" name="Mol. Biol. Evol.">
        <title>Distinct Expression and Methylation Patterns for Genes with Different Fates following a Single Whole-Genome Duplication in Flowering Plants.</title>
        <authorList>
            <person name="Shi T."/>
            <person name="Rahmani R.S."/>
            <person name="Gugger P.F."/>
            <person name="Wang M."/>
            <person name="Li H."/>
            <person name="Zhang Y."/>
            <person name="Li Z."/>
            <person name="Wang Q."/>
            <person name="Van de Peer Y."/>
            <person name="Marchal K."/>
            <person name="Chen J."/>
        </authorList>
    </citation>
    <scope>NUCLEOTIDE SEQUENCE [LARGE SCALE GENOMIC DNA]</scope>
    <source>
        <tissue evidence="2">Leaf</tissue>
    </source>
</reference>
<feature type="region of interest" description="Disordered" evidence="1">
    <location>
        <begin position="46"/>
        <end position="138"/>
    </location>
</feature>
<feature type="compositionally biased region" description="Polar residues" evidence="1">
    <location>
        <begin position="124"/>
        <end position="138"/>
    </location>
</feature>
<evidence type="ECO:0000313" key="2">
    <source>
        <dbReference type="EMBL" id="DAD31277.1"/>
    </source>
</evidence>
<dbReference type="EMBL" id="DUZY01000003">
    <property type="protein sequence ID" value="DAD31277.1"/>
    <property type="molecule type" value="Genomic_DNA"/>
</dbReference>
<dbReference type="AlphaFoldDB" id="A0A822YFK7"/>
<feature type="region of interest" description="Disordered" evidence="1">
    <location>
        <begin position="1"/>
        <end position="32"/>
    </location>
</feature>
<dbReference type="Proteomes" id="UP000607653">
    <property type="component" value="Unassembled WGS sequence"/>
</dbReference>
<sequence length="138" mass="15455">MVERQRPSSSFSGLTERGGFSLLEAEKQPVSGVDCSMTSLLTISESCEEKPQKQEDGYPDECKKHSDMHPFMEINPNRGNSNDRIGGRKRSGTISDGNSVDQQSAKKDSDNQFRKSGSTDELELNNQYQREMNWASKS</sequence>
<organism evidence="2 3">
    <name type="scientific">Nelumbo nucifera</name>
    <name type="common">Sacred lotus</name>
    <dbReference type="NCBI Taxonomy" id="4432"/>
    <lineage>
        <taxon>Eukaryota</taxon>
        <taxon>Viridiplantae</taxon>
        <taxon>Streptophyta</taxon>
        <taxon>Embryophyta</taxon>
        <taxon>Tracheophyta</taxon>
        <taxon>Spermatophyta</taxon>
        <taxon>Magnoliopsida</taxon>
        <taxon>Proteales</taxon>
        <taxon>Nelumbonaceae</taxon>
        <taxon>Nelumbo</taxon>
    </lineage>
</organism>
<gene>
    <name evidence="2" type="ORF">HUJ06_010128</name>
</gene>
<protein>
    <submittedName>
        <fullName evidence="2">Uncharacterized protein</fullName>
    </submittedName>
</protein>
<proteinExistence type="predicted"/>
<keyword evidence="3" id="KW-1185">Reference proteome</keyword>
<feature type="compositionally biased region" description="Basic and acidic residues" evidence="1">
    <location>
        <begin position="47"/>
        <end position="70"/>
    </location>
</feature>
<feature type="compositionally biased region" description="Basic and acidic residues" evidence="1">
    <location>
        <begin position="104"/>
        <end position="113"/>
    </location>
</feature>
<evidence type="ECO:0000313" key="3">
    <source>
        <dbReference type="Proteomes" id="UP000607653"/>
    </source>
</evidence>
<name>A0A822YFK7_NELNU</name>
<comment type="caution">
    <text evidence="2">The sequence shown here is derived from an EMBL/GenBank/DDBJ whole genome shotgun (WGS) entry which is preliminary data.</text>
</comment>